<sequence length="134" mass="14566">MMGIISMSLNSRKWLVATVAIVAATLGYAGSPKVSKSPAMNYTCPAKLVLGEKTYPLEKANVFDGPIEDRAGLVPKTDPAHPELAVWHVGGRQFIPHLKCRYLGTRHYLVLEAAGAKQCWLQTATNHPVSAHCQ</sequence>
<accession>A0ABV4UEQ4</accession>
<evidence type="ECO:0000313" key="1">
    <source>
        <dbReference type="EMBL" id="MFA9950052.1"/>
    </source>
</evidence>
<protein>
    <submittedName>
        <fullName evidence="1">STY0301 family protein</fullName>
    </submittedName>
</protein>
<gene>
    <name evidence="1" type="ORF">ABCS64_06935</name>
</gene>
<dbReference type="Proteomes" id="UP001574673">
    <property type="component" value="Unassembled WGS sequence"/>
</dbReference>
<dbReference type="EMBL" id="JBEUWX010000002">
    <property type="protein sequence ID" value="MFA9950052.1"/>
    <property type="molecule type" value="Genomic_DNA"/>
</dbReference>
<dbReference type="RefSeq" id="WP_418891137.1">
    <property type="nucleotide sequence ID" value="NZ_JBEUWX010000002.1"/>
</dbReference>
<dbReference type="NCBIfam" id="NF042415">
    <property type="entry name" value="STY0301_fam"/>
    <property type="match status" value="1"/>
</dbReference>
<keyword evidence="2" id="KW-1185">Reference proteome</keyword>
<organism evidence="1 2">
    <name type="scientific">Dentiradicibacter hellwigii</name>
    <dbReference type="NCBI Taxonomy" id="3149053"/>
    <lineage>
        <taxon>Bacteria</taxon>
        <taxon>Pseudomonadati</taxon>
        <taxon>Pseudomonadota</taxon>
        <taxon>Betaproteobacteria</taxon>
        <taxon>Rhodocyclales</taxon>
        <taxon>Rhodocyclaceae</taxon>
        <taxon>Dentiradicibacter</taxon>
    </lineage>
</organism>
<dbReference type="InterPro" id="IPR049973">
    <property type="entry name" value="STY0301-like"/>
</dbReference>
<reference evidence="2" key="1">
    <citation type="submission" date="2024-06" db="EMBL/GenBank/DDBJ databases">
        <title>Radixoralia hellwigii gen. nov., sp nov., isolated from a root canal in the human oral cavity.</title>
        <authorList>
            <person name="Bartsch S."/>
            <person name="Wittmer A."/>
            <person name="Schulz A.-K."/>
            <person name="Neumann-Schaal M."/>
            <person name="Wolf J."/>
            <person name="Gronow S."/>
            <person name="Tennert C."/>
            <person name="Haecker G."/>
            <person name="Cieplik F."/>
            <person name="Al-Ahmad A."/>
        </authorList>
    </citation>
    <scope>NUCLEOTIDE SEQUENCE [LARGE SCALE GENOMIC DNA]</scope>
    <source>
        <strain evidence="2">Wk13</strain>
    </source>
</reference>
<comment type="caution">
    <text evidence="1">The sequence shown here is derived from an EMBL/GenBank/DDBJ whole genome shotgun (WGS) entry which is preliminary data.</text>
</comment>
<proteinExistence type="predicted"/>
<name>A0ABV4UEQ4_9RHOO</name>
<evidence type="ECO:0000313" key="2">
    <source>
        <dbReference type="Proteomes" id="UP001574673"/>
    </source>
</evidence>